<proteinExistence type="predicted"/>
<evidence type="ECO:0000313" key="1">
    <source>
        <dbReference type="EMBL" id="BBL61023.1"/>
    </source>
</evidence>
<accession>A0ACA8R1B5</accession>
<organism evidence="1 2">
    <name type="scientific">Methanobrevibacter arboriphilus</name>
    <dbReference type="NCBI Taxonomy" id="39441"/>
    <lineage>
        <taxon>Archaea</taxon>
        <taxon>Methanobacteriati</taxon>
        <taxon>Methanobacteriota</taxon>
        <taxon>Methanomada group</taxon>
        <taxon>Methanobacteria</taxon>
        <taxon>Methanobacteriales</taxon>
        <taxon>Methanobacteriaceae</taxon>
        <taxon>Methanobrevibacter</taxon>
    </lineage>
</organism>
<sequence length="447" mass="52547">MKKDSDKESDKKSKTLYIEDLLPKKIHIKLSIGELKFEEPCVGDKPLLLDLIEKELKPKEFDINFLYNKIEENIDFKLFDSINEEELNHLIIEYIENVRWLDDYYENTGNIFEDFKNALIKHNKLDERNNNEKIKHVKTINVKLPTISDSTMKIIENATISYQRAMDNVSTHNNLFINPPTFKIPENISNIINQYQNVHNIVNNAILNIPDVIIPQIKILTNWVDSSKYLANLYTTLNKKFLKEYEIPLSKFSEDLMEYQWFITPSMTWSLIRGFKNIIDNSGNIRKDLNNLYYAYYSANNFDNIEDMVINWNSNNVLRPTRFKIIKNCVKLLKQDNEISIAYLIVPTLLAQIDGIEQEFLKKIGISRKEFIDNQDSDYESAKLIFLDVLYESVYPGGSITHPINFNRHKIIHGEFLNGYTKYNIIRCFLVLDFLINSYIESIGDYK</sequence>
<dbReference type="EMBL" id="AP019779">
    <property type="protein sequence ID" value="BBL61023.1"/>
    <property type="molecule type" value="Genomic_DNA"/>
</dbReference>
<keyword evidence="2" id="KW-1185">Reference proteome</keyword>
<gene>
    <name evidence="1" type="ORF">MarbSA_00630</name>
</gene>
<dbReference type="Proteomes" id="UP000825015">
    <property type="component" value="Chromosome"/>
</dbReference>
<evidence type="ECO:0000313" key="2">
    <source>
        <dbReference type="Proteomes" id="UP000825015"/>
    </source>
</evidence>
<reference evidence="1" key="1">
    <citation type="submission" date="2019-06" db="EMBL/GenBank/DDBJ databases">
        <title>Complete genome sequence of Methanobrevibacter arboriphilus strain SA.</title>
        <authorList>
            <person name="Asakawa S."/>
        </authorList>
    </citation>
    <scope>NUCLEOTIDE SEQUENCE</scope>
    <source>
        <strain evidence="1">SA</strain>
    </source>
</reference>
<name>A0ACA8R1B5_METAZ</name>
<protein>
    <submittedName>
        <fullName evidence="1">Uncharacterized protein</fullName>
    </submittedName>
</protein>